<keyword evidence="3" id="KW-1185">Reference proteome</keyword>
<reference evidence="2 3" key="1">
    <citation type="submission" date="2021-03" db="EMBL/GenBank/DDBJ databases">
        <title>Sequencing the genomes of 1000 actinobacteria strains.</title>
        <authorList>
            <person name="Klenk H.-P."/>
        </authorList>
    </citation>
    <scope>NUCLEOTIDE SEQUENCE [LARGE SCALE GENOMIC DNA]</scope>
    <source>
        <strain evidence="2 3">DSM 45256</strain>
    </source>
</reference>
<sequence>MVLDTEMGVGRGGGLGVSMPEQISDDMYLDTAAQQGELPPLRRSLRRLVPS</sequence>
<feature type="region of interest" description="Disordered" evidence="1">
    <location>
        <begin position="27"/>
        <end position="51"/>
    </location>
</feature>
<proteinExistence type="predicted"/>
<gene>
    <name evidence="2" type="ORF">JOF36_007818</name>
</gene>
<evidence type="ECO:0000256" key="1">
    <source>
        <dbReference type="SAM" id="MobiDB-lite"/>
    </source>
</evidence>
<dbReference type="Proteomes" id="UP001519295">
    <property type="component" value="Unassembled WGS sequence"/>
</dbReference>
<feature type="compositionally biased region" description="Low complexity" evidence="1">
    <location>
        <begin position="38"/>
        <end position="51"/>
    </location>
</feature>
<evidence type="ECO:0000313" key="3">
    <source>
        <dbReference type="Proteomes" id="UP001519295"/>
    </source>
</evidence>
<name>A0ABS4W757_9PSEU</name>
<evidence type="ECO:0000313" key="2">
    <source>
        <dbReference type="EMBL" id="MBP2372045.1"/>
    </source>
</evidence>
<protein>
    <submittedName>
        <fullName evidence="2">Uncharacterized protein</fullName>
    </submittedName>
</protein>
<organism evidence="2 3">
    <name type="scientific">Pseudonocardia parietis</name>
    <dbReference type="NCBI Taxonomy" id="570936"/>
    <lineage>
        <taxon>Bacteria</taxon>
        <taxon>Bacillati</taxon>
        <taxon>Actinomycetota</taxon>
        <taxon>Actinomycetes</taxon>
        <taxon>Pseudonocardiales</taxon>
        <taxon>Pseudonocardiaceae</taxon>
        <taxon>Pseudonocardia</taxon>
    </lineage>
</organism>
<comment type="caution">
    <text evidence="2">The sequence shown here is derived from an EMBL/GenBank/DDBJ whole genome shotgun (WGS) entry which is preliminary data.</text>
</comment>
<dbReference type="EMBL" id="JAGINU010000004">
    <property type="protein sequence ID" value="MBP2372045.1"/>
    <property type="molecule type" value="Genomic_DNA"/>
</dbReference>
<accession>A0ABS4W757</accession>